<dbReference type="Gene3D" id="3.90.1200.10">
    <property type="match status" value="1"/>
</dbReference>
<evidence type="ECO:0000313" key="3">
    <source>
        <dbReference type="Proteomes" id="UP000530514"/>
    </source>
</evidence>
<keyword evidence="3" id="KW-1185">Reference proteome</keyword>
<dbReference type="Gene3D" id="3.30.200.20">
    <property type="entry name" value="Phosphorylase Kinase, domain 1"/>
    <property type="match status" value="1"/>
</dbReference>
<dbReference type="EMBL" id="JACEIP010000004">
    <property type="protein sequence ID" value="MBA4542107.1"/>
    <property type="molecule type" value="Genomic_DNA"/>
</dbReference>
<dbReference type="Pfam" id="PF01636">
    <property type="entry name" value="APH"/>
    <property type="match status" value="1"/>
</dbReference>
<gene>
    <name evidence="2" type="ORF">H1164_04235</name>
</gene>
<dbReference type="AlphaFoldDB" id="A0A7W1X8S8"/>
<proteinExistence type="predicted"/>
<keyword evidence="2" id="KW-0808">Transferase</keyword>
<dbReference type="PANTHER" id="PTHR39179">
    <property type="entry name" value="SPORE COAT PROTEIN I"/>
    <property type="match status" value="1"/>
</dbReference>
<dbReference type="Proteomes" id="UP000530514">
    <property type="component" value="Unassembled WGS sequence"/>
</dbReference>
<feature type="domain" description="Aminoglycoside phosphotransferase" evidence="1">
    <location>
        <begin position="41"/>
        <end position="280"/>
    </location>
</feature>
<dbReference type="PANTHER" id="PTHR39179:SF3">
    <property type="entry name" value="COTS-RELATED PROTEIN"/>
    <property type="match status" value="1"/>
</dbReference>
<dbReference type="SUPFAM" id="SSF56112">
    <property type="entry name" value="Protein kinase-like (PK-like)"/>
    <property type="match status" value="1"/>
</dbReference>
<dbReference type="InterPro" id="IPR011009">
    <property type="entry name" value="Kinase-like_dom_sf"/>
</dbReference>
<dbReference type="InterPro" id="IPR047175">
    <property type="entry name" value="CotS-like"/>
</dbReference>
<organism evidence="2 3">
    <name type="scientific">Thermoactinomyces daqus</name>
    <dbReference type="NCBI Taxonomy" id="1329516"/>
    <lineage>
        <taxon>Bacteria</taxon>
        <taxon>Bacillati</taxon>
        <taxon>Bacillota</taxon>
        <taxon>Bacilli</taxon>
        <taxon>Bacillales</taxon>
        <taxon>Thermoactinomycetaceae</taxon>
        <taxon>Thermoactinomyces</taxon>
    </lineage>
</organism>
<accession>A0A7W1X8S8</accession>
<evidence type="ECO:0000313" key="2">
    <source>
        <dbReference type="EMBL" id="MBA4542107.1"/>
    </source>
</evidence>
<sequence length="365" mass="41888">MSSDFQPGYLSELTGEEQLEMLLHYHYGFHVKEAKPIRGIVRLRTDQGTYVLKRVKPGEKDRWHLIKQVAEHVNGKQEKRVTLPEPLDTGAKKLYFDGFRYAYVLLPWMEGETVSLSGLDEWARLSESLSLLHQATADFQPSKEHAEYSRLSAKESHLKKALQQIEIFHLAAKLTSYPSDLDRTWLDISGYTIGMMENMIKYYQKINGDEACREMVKFGKICHSRLHRHNLLQAGEQSVFLDWNEMTLDVRTADLADWLMYAYGCTGSPGVLQAILAGYQQVAPLDESEYSLIYAQFLFPGKLTRLLQNVYLNQTLSETAAVSRVRTAIDIEEKKEGLLKMYANVVKDHFGVTIPQLDWLETKKS</sequence>
<name>A0A7W1X8S8_9BACL</name>
<dbReference type="OrthoDB" id="2986702at2"/>
<dbReference type="RefSeq" id="WP_033099493.1">
    <property type="nucleotide sequence ID" value="NZ_JACEIP010000004.1"/>
</dbReference>
<dbReference type="GO" id="GO:0042601">
    <property type="term" value="C:endospore-forming forespore"/>
    <property type="evidence" value="ECO:0007669"/>
    <property type="project" value="TreeGrafter"/>
</dbReference>
<evidence type="ECO:0000259" key="1">
    <source>
        <dbReference type="Pfam" id="PF01636"/>
    </source>
</evidence>
<dbReference type="GO" id="GO:0016740">
    <property type="term" value="F:transferase activity"/>
    <property type="evidence" value="ECO:0007669"/>
    <property type="project" value="UniProtKB-KW"/>
</dbReference>
<protein>
    <submittedName>
        <fullName evidence="2">Phosphotransferase</fullName>
    </submittedName>
</protein>
<dbReference type="InterPro" id="IPR002575">
    <property type="entry name" value="Aminoglycoside_PTrfase"/>
</dbReference>
<reference evidence="2 3" key="1">
    <citation type="submission" date="2020-07" db="EMBL/GenBank/DDBJ databases">
        <authorList>
            <person name="Feng H."/>
        </authorList>
    </citation>
    <scope>NUCLEOTIDE SEQUENCE [LARGE SCALE GENOMIC DNA]</scope>
    <source>
        <strain evidence="3">s-11</strain>
    </source>
</reference>
<comment type="caution">
    <text evidence="2">The sequence shown here is derived from an EMBL/GenBank/DDBJ whole genome shotgun (WGS) entry which is preliminary data.</text>
</comment>